<sequence length="194" mass="21594">MSAVRKMFQTNLHTYWIHMQLRQGLKVGSVASERTSIICIDFAGVCFSLERTLTLDKGLEAWDHLIVGGQFVPTASTSSLSVSVDHRKHPLPSTSCHTGAIEKSLQVMTSRAWQLWFHVCNLVARVGATHGISITTGAVRGKPCTNVYLLSFGRSASAVCLSTKVSRQEDIFCSRLSTISQTYIWISLRTRRYE</sequence>
<comment type="caution">
    <text evidence="1">The sequence shown here is derived from an EMBL/GenBank/DDBJ whole genome shotgun (WGS) entry which is preliminary data.</text>
</comment>
<accession>A0AAV4A4A3</accession>
<dbReference type="AlphaFoldDB" id="A0AAV4A4A3"/>
<keyword evidence="2" id="KW-1185">Reference proteome</keyword>
<evidence type="ECO:0000313" key="1">
    <source>
        <dbReference type="EMBL" id="GFO02122.1"/>
    </source>
</evidence>
<evidence type="ECO:0000313" key="2">
    <source>
        <dbReference type="Proteomes" id="UP000735302"/>
    </source>
</evidence>
<dbReference type="EMBL" id="BLXT01003566">
    <property type="protein sequence ID" value="GFO02122.1"/>
    <property type="molecule type" value="Genomic_DNA"/>
</dbReference>
<protein>
    <submittedName>
        <fullName evidence="1">Uncharacterized protein</fullName>
    </submittedName>
</protein>
<name>A0AAV4A4A3_9GAST</name>
<gene>
    <name evidence="1" type="ORF">PoB_002862700</name>
</gene>
<reference evidence="1 2" key="1">
    <citation type="journal article" date="2021" name="Elife">
        <title>Chloroplast acquisition without the gene transfer in kleptoplastic sea slugs, Plakobranchus ocellatus.</title>
        <authorList>
            <person name="Maeda T."/>
            <person name="Takahashi S."/>
            <person name="Yoshida T."/>
            <person name="Shimamura S."/>
            <person name="Takaki Y."/>
            <person name="Nagai Y."/>
            <person name="Toyoda A."/>
            <person name="Suzuki Y."/>
            <person name="Arimoto A."/>
            <person name="Ishii H."/>
            <person name="Satoh N."/>
            <person name="Nishiyama T."/>
            <person name="Hasebe M."/>
            <person name="Maruyama T."/>
            <person name="Minagawa J."/>
            <person name="Obokata J."/>
            <person name="Shigenobu S."/>
        </authorList>
    </citation>
    <scope>NUCLEOTIDE SEQUENCE [LARGE SCALE GENOMIC DNA]</scope>
</reference>
<dbReference type="Proteomes" id="UP000735302">
    <property type="component" value="Unassembled WGS sequence"/>
</dbReference>
<proteinExistence type="predicted"/>
<organism evidence="1 2">
    <name type="scientific">Plakobranchus ocellatus</name>
    <dbReference type="NCBI Taxonomy" id="259542"/>
    <lineage>
        <taxon>Eukaryota</taxon>
        <taxon>Metazoa</taxon>
        <taxon>Spiralia</taxon>
        <taxon>Lophotrochozoa</taxon>
        <taxon>Mollusca</taxon>
        <taxon>Gastropoda</taxon>
        <taxon>Heterobranchia</taxon>
        <taxon>Euthyneura</taxon>
        <taxon>Panpulmonata</taxon>
        <taxon>Sacoglossa</taxon>
        <taxon>Placobranchoidea</taxon>
        <taxon>Plakobranchidae</taxon>
        <taxon>Plakobranchus</taxon>
    </lineage>
</organism>